<dbReference type="OrthoDB" id="10455577at2759"/>
<feature type="chain" id="PRO_5007843991" evidence="1">
    <location>
        <begin position="22"/>
        <end position="124"/>
    </location>
</feature>
<organism evidence="2">
    <name type="scientific">Absidia glauca</name>
    <name type="common">Pin mould</name>
    <dbReference type="NCBI Taxonomy" id="4829"/>
    <lineage>
        <taxon>Eukaryota</taxon>
        <taxon>Fungi</taxon>
        <taxon>Fungi incertae sedis</taxon>
        <taxon>Mucoromycota</taxon>
        <taxon>Mucoromycotina</taxon>
        <taxon>Mucoromycetes</taxon>
        <taxon>Mucorales</taxon>
        <taxon>Cunninghamellaceae</taxon>
        <taxon>Absidia</taxon>
    </lineage>
</organism>
<dbReference type="InParanoid" id="A0A163LNF4"/>
<dbReference type="EMBL" id="LT549935">
    <property type="protein sequence ID" value="SAL94798.1"/>
    <property type="molecule type" value="Genomic_DNA"/>
</dbReference>
<protein>
    <submittedName>
        <fullName evidence="2">Uncharacterized protein</fullName>
    </submittedName>
</protein>
<reference evidence="2" key="1">
    <citation type="submission" date="2016-04" db="EMBL/GenBank/DDBJ databases">
        <authorList>
            <person name="Evans L.H."/>
            <person name="Alamgir A."/>
            <person name="Owens N."/>
            <person name="Weber N.D."/>
            <person name="Virtaneva K."/>
            <person name="Barbian K."/>
            <person name="Babar A."/>
            <person name="Rosenke K."/>
        </authorList>
    </citation>
    <scope>NUCLEOTIDE SEQUENCE [LARGE SCALE GENOMIC DNA]</scope>
    <source>
        <strain evidence="2">CBS 101.48</strain>
    </source>
</reference>
<feature type="signal peptide" evidence="1">
    <location>
        <begin position="1"/>
        <end position="21"/>
    </location>
</feature>
<proteinExistence type="predicted"/>
<sequence>MQLTLIKTLFLVGTLAGVALANNDFHNKGGNNGDYHKGGYRHKGGVIKKTILIDGCTGNPIPPATPYDDVSALTGDANTPAAAAPGPGFEEHDLLNDLHSIFNDLETETEGTVDEAEDDLEGLF</sequence>
<dbReference type="Proteomes" id="UP000078561">
    <property type="component" value="Unassembled WGS sequence"/>
</dbReference>
<evidence type="ECO:0000256" key="1">
    <source>
        <dbReference type="SAM" id="SignalP"/>
    </source>
</evidence>
<accession>A0A163LNF4</accession>
<name>A0A163LNF4_ABSGL</name>
<keyword evidence="1" id="KW-0732">Signal</keyword>
<evidence type="ECO:0000313" key="2">
    <source>
        <dbReference type="EMBL" id="SAL94798.1"/>
    </source>
</evidence>
<evidence type="ECO:0000313" key="3">
    <source>
        <dbReference type="Proteomes" id="UP000078561"/>
    </source>
</evidence>
<dbReference type="AlphaFoldDB" id="A0A163LNF4"/>
<gene>
    <name evidence="2" type="primary">ABSGL_00084.1 scaffold 134</name>
</gene>
<keyword evidence="3" id="KW-1185">Reference proteome</keyword>